<evidence type="ECO:0000256" key="15">
    <source>
        <dbReference type="ARBA" id="ARBA00039316"/>
    </source>
</evidence>
<organism evidence="18 19">
    <name type="scientific">Sinomicrobium oceani</name>
    <dbReference type="NCBI Taxonomy" id="1150368"/>
    <lineage>
        <taxon>Bacteria</taxon>
        <taxon>Pseudomonadati</taxon>
        <taxon>Bacteroidota</taxon>
        <taxon>Flavobacteriia</taxon>
        <taxon>Flavobacteriales</taxon>
        <taxon>Flavobacteriaceae</taxon>
        <taxon>Sinomicrobium</taxon>
    </lineage>
</organism>
<dbReference type="InterPro" id="IPR041552">
    <property type="entry name" value="UvrA_DNA-bd"/>
</dbReference>
<dbReference type="GO" id="GO:0005737">
    <property type="term" value="C:cytoplasm"/>
    <property type="evidence" value="ECO:0007669"/>
    <property type="project" value="UniProtKB-SubCell"/>
</dbReference>
<dbReference type="EMBL" id="FPJE01000013">
    <property type="protein sequence ID" value="SFW59126.1"/>
    <property type="molecule type" value="Genomic_DNA"/>
</dbReference>
<keyword evidence="6" id="KW-0227">DNA damage</keyword>
<dbReference type="Gene3D" id="3.40.50.300">
    <property type="entry name" value="P-loop containing nucleotide triphosphate hydrolases"/>
    <property type="match status" value="3"/>
</dbReference>
<dbReference type="InterPro" id="IPR017871">
    <property type="entry name" value="ABC_transporter-like_CS"/>
</dbReference>
<evidence type="ECO:0000256" key="2">
    <source>
        <dbReference type="ARBA" id="ARBA00022490"/>
    </source>
</evidence>
<evidence type="ECO:0000256" key="5">
    <source>
        <dbReference type="ARBA" id="ARBA00022741"/>
    </source>
</evidence>
<evidence type="ECO:0000256" key="7">
    <source>
        <dbReference type="ARBA" id="ARBA00022769"/>
    </source>
</evidence>
<keyword evidence="7" id="KW-0228">DNA excision</keyword>
<dbReference type="STRING" id="1150368.SAMN02927921_02549"/>
<comment type="subcellular location">
    <subcellularLocation>
        <location evidence="1">Cytoplasm</location>
    </subcellularLocation>
</comment>
<reference evidence="18 19" key="1">
    <citation type="submission" date="2016-11" db="EMBL/GenBank/DDBJ databases">
        <authorList>
            <person name="Jaros S."/>
            <person name="Januszkiewicz K."/>
            <person name="Wedrychowicz H."/>
        </authorList>
    </citation>
    <scope>NUCLEOTIDE SEQUENCE [LARGE SCALE GENOMIC DNA]</scope>
    <source>
        <strain evidence="18 19">CGMCC 1.12145</strain>
    </source>
</reference>
<keyword evidence="11" id="KW-0267">Excision nuclease</keyword>
<proteinExistence type="inferred from homology"/>
<name>A0A1K1QIT4_9FLAO</name>
<dbReference type="GO" id="GO:0005524">
    <property type="term" value="F:ATP binding"/>
    <property type="evidence" value="ECO:0007669"/>
    <property type="project" value="UniProtKB-KW"/>
</dbReference>
<evidence type="ECO:0000256" key="8">
    <source>
        <dbReference type="ARBA" id="ARBA00022771"/>
    </source>
</evidence>
<keyword evidence="3" id="KW-0479">Metal-binding</keyword>
<keyword evidence="5" id="KW-0547">Nucleotide-binding</keyword>
<dbReference type="InterPro" id="IPR027417">
    <property type="entry name" value="P-loop_NTPase"/>
</dbReference>
<keyword evidence="4" id="KW-0677">Repeat</keyword>
<evidence type="ECO:0000256" key="1">
    <source>
        <dbReference type="ARBA" id="ARBA00004496"/>
    </source>
</evidence>
<dbReference type="GO" id="GO:0004518">
    <property type="term" value="F:nuclease activity"/>
    <property type="evidence" value="ECO:0007669"/>
    <property type="project" value="UniProtKB-KW"/>
</dbReference>
<dbReference type="GO" id="GO:0016887">
    <property type="term" value="F:ATP hydrolysis activity"/>
    <property type="evidence" value="ECO:0007669"/>
    <property type="project" value="InterPro"/>
</dbReference>
<sequence length="1557" mass="174287">MSGLERLRSISGISAIPGFSYRILKRFYWPYSKSILTIPVHILFNSQNLTTFVDFHSKRTFYMRIRNAYQNNLKNISLTIPENRLIVVTGLSGSGKSSLAMGVIGNEGYRYFLESLPAYNHQNAISIPTASVDDIAGLPPVIKVEQSRRFQSINATFGTLSELTPLFRILFARYSGEESMSKSLFSFNHPRGACEVCRGIGEAEYIDTRKLVGDETKTLREGALVTTLPNGYIVYSQVTVEELNKVCEAHGFNVDIPWKDLTPEQQEVIWNGSERIQVYYGKHSLESRLRWEGFKAKPREVGYYKGILPVMSDILRLDRNPSILRFTSAKTCPGCHGARIKAEHLKYRWKGLNFREWMELPLPSLYHRLRNAQHQAGEQVLVHKLCTSLYDQIRLGMDHYCLGTPSMDISSGDGQRIKLIKQVNSSLQGILYVFDEPSIGLSPAYQQHLYSILRRLISRGNTVMVVEHDLDLIRKADWIVELGPKAGVEGGEVIFNGKRTDFLNAKDIESPTLAELRSPTTGIHSKRQQLSETAFRPEAKQLSVVSRKTATIAETIRAYSKEKALQLLTVSDQPIGKTPRSNPATYTGMADKIRDLLAKTDEAGALELKKSAFSFNNKAGRCPRCEGAGVITLSMSVMGTINQTCPECNGKRFKPEVLQVHWNNKNIAEIYHLSITEAYDFFRHEKKLSGILALMQRLGLGYIKLGQPSNTLSGGEAQRIKLTRHFAKPARQTILLLEEPSVGLHQQNVVQLLKALHQLKQETSGIVCFENHPLFQSGCDIWVPNAETVTTSDERVPERSATATIHIEGARTHALKDIDVSLPKQRLTVVTGISGSGKSSLVIDTLHGYGLQEMSKQFSSYQQNRVGVDYQFEADHISGLTPTICITRKDRQFSGRSDVSRQTDIDKSLRFAFSRKAQYEGKPWSASHFSNAHELGKCGVCDGMGQELLPDLSKIVWDENLSIADGLFEHNKALYYYGQAGGQYMAIVSEIGKVYGFSLHTPFKVWTPEQRRIIFHGIPDKTWEADWTFKTKSRSGTQQVKMVWKGLFTYLSDEYVLTRKNKNIRHLQALLTPEICSHCQGSGLQPERLVITLGGRSMRDIKAMSLQEFEAWLHIRPGDTVDAELTAKLQEHLQHILERARQLHINHLQLGRKSDTLSGGEQQRVSLIKQLNSPLHGITYLLDEPSAGLSQDNIPDLIALLKTLVDKGNTVIVIEHHKAIIKAADHLVHIGPEAGSMGGEIVFQGSVAGYLASEVCHPYIKTKSSAVRLQPGKAYIHIEGIARHRLQKARIDIPVGGITALTGKSGIGKTTLLKEVVMPGLQQHRPVHCKRIDFPKPYRGVHYFEPKKLQAYNSTLLVDYLDILKVITKVFAKETGSKAAYFSYKTKTSQCPHCLGSGIVETSLDVAARQVETCDVCKGKRYRDAVLEYTIDGKHIAAILAMNIAELSAWMAPYPGTAAVVRQLQTLCGIGLSHIRLDQTVKSLSSGEKQRLLLLRWLKDRTKDQLLILDEPSIGLHYTDIDLLYGVLQQLSAENDLIVIDHNPYLLEKIGVGLVLE</sequence>
<comment type="similarity">
    <text evidence="14">Belongs to the ABC transporter superfamily. UvrA family.</text>
</comment>
<dbReference type="InterPro" id="IPR003439">
    <property type="entry name" value="ABC_transporter-like_ATP-bd"/>
</dbReference>
<evidence type="ECO:0000256" key="10">
    <source>
        <dbReference type="ARBA" id="ARBA00022840"/>
    </source>
</evidence>
<evidence type="ECO:0000259" key="17">
    <source>
        <dbReference type="PROSITE" id="PS50893"/>
    </source>
</evidence>
<gene>
    <name evidence="18" type="ORF">SAMN02927921_02549</name>
</gene>
<feature type="domain" description="ABC transporter" evidence="17">
    <location>
        <begin position="796"/>
        <end position="1263"/>
    </location>
</feature>
<accession>A0A1K1QIT4</accession>
<evidence type="ECO:0000256" key="12">
    <source>
        <dbReference type="ARBA" id="ARBA00023125"/>
    </source>
</evidence>
<evidence type="ECO:0000256" key="3">
    <source>
        <dbReference type="ARBA" id="ARBA00022723"/>
    </source>
</evidence>
<dbReference type="GO" id="GO:0003677">
    <property type="term" value="F:DNA binding"/>
    <property type="evidence" value="ECO:0007669"/>
    <property type="project" value="UniProtKB-KW"/>
</dbReference>
<evidence type="ECO:0000256" key="9">
    <source>
        <dbReference type="ARBA" id="ARBA00022833"/>
    </source>
</evidence>
<dbReference type="Pfam" id="PF17755">
    <property type="entry name" value="UvrA_DNA-bind"/>
    <property type="match status" value="2"/>
</dbReference>
<keyword evidence="2" id="KW-0963">Cytoplasm</keyword>
<keyword evidence="9" id="KW-0862">Zinc</keyword>
<dbReference type="Proteomes" id="UP000182248">
    <property type="component" value="Unassembled WGS sequence"/>
</dbReference>
<dbReference type="PROSITE" id="PS00211">
    <property type="entry name" value="ABC_TRANSPORTER_1"/>
    <property type="match status" value="1"/>
</dbReference>
<keyword evidence="19" id="KW-1185">Reference proteome</keyword>
<dbReference type="GO" id="GO:0006281">
    <property type="term" value="P:DNA repair"/>
    <property type="evidence" value="ECO:0007669"/>
    <property type="project" value="UniProtKB-KW"/>
</dbReference>
<keyword evidence="8" id="KW-0863">Zinc-finger</keyword>
<protein>
    <recommendedName>
        <fullName evidence="15">UvrABC system protein A</fullName>
    </recommendedName>
    <alternativeName>
        <fullName evidence="16">Excinuclease ABC subunit A</fullName>
    </alternativeName>
</protein>
<evidence type="ECO:0000256" key="4">
    <source>
        <dbReference type="ARBA" id="ARBA00022737"/>
    </source>
</evidence>
<dbReference type="InterPro" id="IPR003959">
    <property type="entry name" value="ATPase_AAA_core"/>
</dbReference>
<keyword evidence="12" id="KW-0238">DNA-binding</keyword>
<keyword evidence="10" id="KW-0067">ATP-binding</keyword>
<evidence type="ECO:0000256" key="14">
    <source>
        <dbReference type="ARBA" id="ARBA00038000"/>
    </source>
</evidence>
<dbReference type="Gene3D" id="1.20.1580.10">
    <property type="entry name" value="ABC transporter ATPase like domain"/>
    <property type="match status" value="4"/>
</dbReference>
<evidence type="ECO:0000256" key="16">
    <source>
        <dbReference type="ARBA" id="ARBA00042156"/>
    </source>
</evidence>
<dbReference type="Gene3D" id="1.10.8.280">
    <property type="entry name" value="ABC transporter ATPase domain-like"/>
    <property type="match status" value="2"/>
</dbReference>
<evidence type="ECO:0000256" key="6">
    <source>
        <dbReference type="ARBA" id="ARBA00022763"/>
    </source>
</evidence>
<evidence type="ECO:0000313" key="18">
    <source>
        <dbReference type="EMBL" id="SFW59126.1"/>
    </source>
</evidence>
<dbReference type="SUPFAM" id="SSF52540">
    <property type="entry name" value="P-loop containing nucleoside triphosphate hydrolases"/>
    <property type="match status" value="4"/>
</dbReference>
<dbReference type="PANTHER" id="PTHR43152">
    <property type="entry name" value="UVRABC SYSTEM PROTEIN A"/>
    <property type="match status" value="1"/>
</dbReference>
<dbReference type="PANTHER" id="PTHR43152:SF3">
    <property type="entry name" value="UVRABC SYSTEM PROTEIN A"/>
    <property type="match status" value="1"/>
</dbReference>
<evidence type="ECO:0000256" key="13">
    <source>
        <dbReference type="ARBA" id="ARBA00023204"/>
    </source>
</evidence>
<dbReference type="PROSITE" id="PS50893">
    <property type="entry name" value="ABC_TRANSPORTER_2"/>
    <property type="match status" value="1"/>
</dbReference>
<evidence type="ECO:0000313" key="19">
    <source>
        <dbReference type="Proteomes" id="UP000182248"/>
    </source>
</evidence>
<evidence type="ECO:0000256" key="11">
    <source>
        <dbReference type="ARBA" id="ARBA00022881"/>
    </source>
</evidence>
<keyword evidence="13" id="KW-0234">DNA repair</keyword>
<dbReference type="Pfam" id="PF13304">
    <property type="entry name" value="AAA_21"/>
    <property type="match status" value="1"/>
</dbReference>
<dbReference type="GO" id="GO:0008270">
    <property type="term" value="F:zinc ion binding"/>
    <property type="evidence" value="ECO:0007669"/>
    <property type="project" value="UniProtKB-KW"/>
</dbReference>